<comment type="function">
    <text evidence="14">Component of an histone acetyltransferase complex.</text>
</comment>
<keyword evidence="4" id="KW-0227">DNA damage</keyword>
<evidence type="ECO:0000256" key="11">
    <source>
        <dbReference type="ARBA" id="ARBA00023306"/>
    </source>
</evidence>
<gene>
    <name evidence="17" type="ORF">RNJ44_04038</name>
</gene>
<dbReference type="Gene3D" id="6.10.140.1740">
    <property type="match status" value="1"/>
</dbReference>
<sequence length="286" mass="32613">MDPSLVLDQTLQDVSNLPAEFRYSLEEIAAADEECLDLKKKYQQKEVLLHKYIKQNGSLKVNPKEEELTAEIHELMERIKEIQEEKCKRANTILFLVSRHLAKLEKNTSILEEDGLLAPAEEEMDSGTDYSRESSVFGSGLLERKRKAPMDENGGARKKKQGRSMSSTQRERKKSNRGSSAAAGATPADDAQDVKSPGSTERDGTLDLQNYQEELFSSMNENENEDQNLYCFCQRVSFGEMVACDGPNCKYEWFHYECVNLKEPPKGTWYCPDCQQEMAKKNKKKK</sequence>
<dbReference type="SMART" id="SM01408">
    <property type="entry name" value="ING"/>
    <property type="match status" value="1"/>
</dbReference>
<protein>
    <recommendedName>
        <fullName evidence="14">Chromatin modification-related protein</fullName>
    </recommendedName>
</protein>
<keyword evidence="10" id="KW-0469">Meiosis</keyword>
<keyword evidence="6 14" id="KW-0862">Zinc</keyword>
<evidence type="ECO:0000256" key="6">
    <source>
        <dbReference type="ARBA" id="ARBA00022833"/>
    </source>
</evidence>
<dbReference type="InterPro" id="IPR013083">
    <property type="entry name" value="Znf_RING/FYVE/PHD"/>
</dbReference>
<dbReference type="InterPro" id="IPR011011">
    <property type="entry name" value="Znf_FYVE_PHD"/>
</dbReference>
<evidence type="ECO:0000256" key="14">
    <source>
        <dbReference type="RuleBase" id="RU361213"/>
    </source>
</evidence>
<name>A0ABR4NTS3_9SACH</name>
<feature type="region of interest" description="Disordered" evidence="15">
    <location>
        <begin position="121"/>
        <end position="205"/>
    </location>
</feature>
<keyword evidence="5 13" id="KW-0863">Zinc-finger</keyword>
<dbReference type="Gene3D" id="3.30.40.10">
    <property type="entry name" value="Zinc/RING finger domain, C3HC4 (zinc finger)"/>
    <property type="match status" value="1"/>
</dbReference>
<dbReference type="EMBL" id="JBEVYD010000005">
    <property type="protein sequence ID" value="KAL3232122.1"/>
    <property type="molecule type" value="Genomic_DNA"/>
</dbReference>
<dbReference type="SUPFAM" id="SSF57903">
    <property type="entry name" value="FYVE/PHD zinc finger"/>
    <property type="match status" value="1"/>
</dbReference>
<evidence type="ECO:0000256" key="13">
    <source>
        <dbReference type="PROSITE-ProRule" id="PRU00146"/>
    </source>
</evidence>
<evidence type="ECO:0000256" key="3">
    <source>
        <dbReference type="ARBA" id="ARBA00022723"/>
    </source>
</evidence>
<evidence type="ECO:0000313" key="17">
    <source>
        <dbReference type="EMBL" id="KAL3232122.1"/>
    </source>
</evidence>
<evidence type="ECO:0000256" key="2">
    <source>
        <dbReference type="ARBA" id="ARBA00010210"/>
    </source>
</evidence>
<evidence type="ECO:0000256" key="7">
    <source>
        <dbReference type="ARBA" id="ARBA00022853"/>
    </source>
</evidence>
<comment type="subcellular location">
    <subcellularLocation>
        <location evidence="1 14">Nucleus</location>
    </subcellularLocation>
</comment>
<comment type="caution">
    <text evidence="17">The sequence shown here is derived from an EMBL/GenBank/DDBJ whole genome shotgun (WGS) entry which is preliminary data.</text>
</comment>
<keyword evidence="3 14" id="KW-0479">Metal-binding</keyword>
<evidence type="ECO:0000256" key="5">
    <source>
        <dbReference type="ARBA" id="ARBA00022771"/>
    </source>
</evidence>
<reference evidence="17 18" key="1">
    <citation type="submission" date="2024-05" db="EMBL/GenBank/DDBJ databases">
        <title>Long read based assembly of the Candida bracarensis genome reveals expanded adhesin content.</title>
        <authorList>
            <person name="Marcet-Houben M."/>
            <person name="Ksiezopolska E."/>
            <person name="Gabaldon T."/>
        </authorList>
    </citation>
    <scope>NUCLEOTIDE SEQUENCE [LARGE SCALE GENOMIC DNA]</scope>
    <source>
        <strain evidence="17 18">CBM6</strain>
    </source>
</reference>
<dbReference type="InterPro" id="IPR024610">
    <property type="entry name" value="ING_N_histone-binding"/>
</dbReference>
<evidence type="ECO:0000256" key="9">
    <source>
        <dbReference type="ARBA" id="ARBA00023242"/>
    </source>
</evidence>
<comment type="similarity">
    <text evidence="2 14">Belongs to the ING family.</text>
</comment>
<evidence type="ECO:0000313" key="18">
    <source>
        <dbReference type="Proteomes" id="UP001623330"/>
    </source>
</evidence>
<keyword evidence="18" id="KW-1185">Reference proteome</keyword>
<dbReference type="Proteomes" id="UP001623330">
    <property type="component" value="Unassembled WGS sequence"/>
</dbReference>
<comment type="domain">
    <text evidence="14">The PHD-type zinc finger mediates the binding to H3K4me3.</text>
</comment>
<organism evidence="17 18">
    <name type="scientific">Nakaseomyces bracarensis</name>
    <dbReference type="NCBI Taxonomy" id="273131"/>
    <lineage>
        <taxon>Eukaryota</taxon>
        <taxon>Fungi</taxon>
        <taxon>Dikarya</taxon>
        <taxon>Ascomycota</taxon>
        <taxon>Saccharomycotina</taxon>
        <taxon>Saccharomycetes</taxon>
        <taxon>Saccharomycetales</taxon>
        <taxon>Saccharomycetaceae</taxon>
        <taxon>Nakaseomyces</taxon>
    </lineage>
</organism>
<keyword evidence="8" id="KW-0234">DNA repair</keyword>
<proteinExistence type="inferred from homology"/>
<feature type="domain" description="PHD-type" evidence="16">
    <location>
        <begin position="228"/>
        <end position="277"/>
    </location>
</feature>
<dbReference type="InterPro" id="IPR001965">
    <property type="entry name" value="Znf_PHD"/>
</dbReference>
<evidence type="ECO:0000256" key="10">
    <source>
        <dbReference type="ARBA" id="ARBA00023254"/>
    </source>
</evidence>
<dbReference type="PANTHER" id="PTHR10333:SF100">
    <property type="entry name" value="CHROMATIN MODIFICATION-RELATED PROTEIN YNG2"/>
    <property type="match status" value="1"/>
</dbReference>
<dbReference type="SMART" id="SM00249">
    <property type="entry name" value="PHD"/>
    <property type="match status" value="1"/>
</dbReference>
<comment type="function">
    <text evidence="12">Component of the NuA4 histone acetyltransferase complex which is involved in transcriptional activation of selected genes principally by acetylation of nucleosomal histone H4 and H2A. The NuA4 complex is also involved in DNA repair. Involved in cell cycle progression and meiosis.</text>
</comment>
<evidence type="ECO:0000256" key="4">
    <source>
        <dbReference type="ARBA" id="ARBA00022763"/>
    </source>
</evidence>
<keyword evidence="11" id="KW-0131">Cell cycle</keyword>
<keyword evidence="7 14" id="KW-0156">Chromatin regulator</keyword>
<evidence type="ECO:0000259" key="16">
    <source>
        <dbReference type="PROSITE" id="PS50016"/>
    </source>
</evidence>
<dbReference type="Pfam" id="PF12998">
    <property type="entry name" value="ING"/>
    <property type="match status" value="1"/>
</dbReference>
<evidence type="ECO:0000256" key="12">
    <source>
        <dbReference type="ARBA" id="ARBA00037044"/>
    </source>
</evidence>
<dbReference type="InterPro" id="IPR019786">
    <property type="entry name" value="Zinc_finger_PHD-type_CS"/>
</dbReference>
<dbReference type="InterPro" id="IPR028651">
    <property type="entry name" value="ING_fam"/>
</dbReference>
<dbReference type="PROSITE" id="PS01359">
    <property type="entry name" value="ZF_PHD_1"/>
    <property type="match status" value="1"/>
</dbReference>
<keyword evidence="9 14" id="KW-0539">Nucleus</keyword>
<dbReference type="PANTHER" id="PTHR10333">
    <property type="entry name" value="INHIBITOR OF GROWTH PROTEIN"/>
    <property type="match status" value="1"/>
</dbReference>
<dbReference type="CDD" id="cd15505">
    <property type="entry name" value="PHD_ING"/>
    <property type="match status" value="1"/>
</dbReference>
<dbReference type="CDD" id="cd16858">
    <property type="entry name" value="ING_ING3_Yng2p"/>
    <property type="match status" value="1"/>
</dbReference>
<evidence type="ECO:0000256" key="15">
    <source>
        <dbReference type="SAM" id="MobiDB-lite"/>
    </source>
</evidence>
<comment type="subunit">
    <text evidence="14">Component of an histone acetyltransferase complex. Interacts with H3K4me3 and to a lesser extent with H3K4me2.</text>
</comment>
<dbReference type="InterPro" id="IPR019787">
    <property type="entry name" value="Znf_PHD-finger"/>
</dbReference>
<evidence type="ECO:0000256" key="1">
    <source>
        <dbReference type="ARBA" id="ARBA00004123"/>
    </source>
</evidence>
<accession>A0ABR4NTS3</accession>
<dbReference type="PROSITE" id="PS50016">
    <property type="entry name" value="ZF_PHD_2"/>
    <property type="match status" value="1"/>
</dbReference>
<evidence type="ECO:0000256" key="8">
    <source>
        <dbReference type="ARBA" id="ARBA00023204"/>
    </source>
</evidence>